<feature type="active site" evidence="6">
    <location>
        <position position="25"/>
    </location>
</feature>
<accession>A0AAE1BRN9</accession>
<comment type="cofactor">
    <cofactor evidence="6 7">
        <name>Zn(2+)</name>
        <dbReference type="ChEBI" id="CHEBI:29105"/>
    </cofactor>
    <text evidence="6 7">Binds 1 zinc ion per subunit.</text>
</comment>
<dbReference type="PANTHER" id="PTHR10127:SF780">
    <property type="entry name" value="METALLOENDOPEPTIDASE"/>
    <property type="match status" value="1"/>
</dbReference>
<organism evidence="9 10">
    <name type="scientific">Petrolisthes cinctipes</name>
    <name type="common">Flat porcelain crab</name>
    <dbReference type="NCBI Taxonomy" id="88211"/>
    <lineage>
        <taxon>Eukaryota</taxon>
        <taxon>Metazoa</taxon>
        <taxon>Ecdysozoa</taxon>
        <taxon>Arthropoda</taxon>
        <taxon>Crustacea</taxon>
        <taxon>Multicrustacea</taxon>
        <taxon>Malacostraca</taxon>
        <taxon>Eumalacostraca</taxon>
        <taxon>Eucarida</taxon>
        <taxon>Decapoda</taxon>
        <taxon>Pleocyemata</taxon>
        <taxon>Anomura</taxon>
        <taxon>Galatheoidea</taxon>
        <taxon>Porcellanidae</taxon>
        <taxon>Petrolisthes</taxon>
    </lineage>
</organism>
<protein>
    <recommendedName>
        <fullName evidence="7">Metalloendopeptidase</fullName>
        <ecNumber evidence="7">3.4.24.-</ecNumber>
    </recommendedName>
</protein>
<evidence type="ECO:0000256" key="6">
    <source>
        <dbReference type="PROSITE-ProRule" id="PRU01211"/>
    </source>
</evidence>
<evidence type="ECO:0000256" key="1">
    <source>
        <dbReference type="ARBA" id="ARBA00022670"/>
    </source>
</evidence>
<keyword evidence="2 6" id="KW-0479">Metal-binding</keyword>
<dbReference type="GO" id="GO:0008270">
    <property type="term" value="F:zinc ion binding"/>
    <property type="evidence" value="ECO:0007669"/>
    <property type="project" value="UniProtKB-UniRule"/>
</dbReference>
<dbReference type="GO" id="GO:0004222">
    <property type="term" value="F:metalloendopeptidase activity"/>
    <property type="evidence" value="ECO:0007669"/>
    <property type="project" value="UniProtKB-UniRule"/>
</dbReference>
<gene>
    <name evidence="9" type="ORF">Pcinc_037921</name>
</gene>
<dbReference type="EC" id="3.4.24.-" evidence="7"/>
<dbReference type="InterPro" id="IPR001506">
    <property type="entry name" value="Peptidase_M12A"/>
</dbReference>
<feature type="binding site" evidence="6">
    <location>
        <position position="28"/>
    </location>
    <ligand>
        <name>Zn(2+)</name>
        <dbReference type="ChEBI" id="CHEBI:29105"/>
        <note>catalytic</note>
    </ligand>
</feature>
<feature type="domain" description="Peptidase M12A" evidence="8">
    <location>
        <begin position="1"/>
        <end position="127"/>
    </location>
</feature>
<dbReference type="PROSITE" id="PS51864">
    <property type="entry name" value="ASTACIN"/>
    <property type="match status" value="1"/>
</dbReference>
<evidence type="ECO:0000256" key="4">
    <source>
        <dbReference type="ARBA" id="ARBA00022833"/>
    </source>
</evidence>
<evidence type="ECO:0000313" key="10">
    <source>
        <dbReference type="Proteomes" id="UP001286313"/>
    </source>
</evidence>
<keyword evidence="4 6" id="KW-0862">Zinc</keyword>
<dbReference type="Gene3D" id="3.40.390.10">
    <property type="entry name" value="Collagenase (Catalytic Domain)"/>
    <property type="match status" value="1"/>
</dbReference>
<evidence type="ECO:0000256" key="7">
    <source>
        <dbReference type="RuleBase" id="RU361183"/>
    </source>
</evidence>
<evidence type="ECO:0000256" key="2">
    <source>
        <dbReference type="ARBA" id="ARBA00022723"/>
    </source>
</evidence>
<feature type="binding site" evidence="6">
    <location>
        <position position="24"/>
    </location>
    <ligand>
        <name>Zn(2+)</name>
        <dbReference type="ChEBI" id="CHEBI:29105"/>
        <note>catalytic</note>
    </ligand>
</feature>
<dbReference type="Pfam" id="PF01400">
    <property type="entry name" value="Astacin"/>
    <property type="match status" value="1"/>
</dbReference>
<keyword evidence="1 6" id="KW-0645">Protease</keyword>
<dbReference type="Proteomes" id="UP001286313">
    <property type="component" value="Unassembled WGS sequence"/>
</dbReference>
<dbReference type="GO" id="GO:0006508">
    <property type="term" value="P:proteolysis"/>
    <property type="evidence" value="ECO:0007669"/>
    <property type="project" value="UniProtKB-KW"/>
</dbReference>
<dbReference type="PANTHER" id="PTHR10127">
    <property type="entry name" value="DISCOIDIN, CUB, EGF, LAMININ , AND ZINC METALLOPROTEASE DOMAIN CONTAINING"/>
    <property type="match status" value="1"/>
</dbReference>
<proteinExistence type="predicted"/>
<keyword evidence="3 6" id="KW-0378">Hydrolase</keyword>
<dbReference type="SUPFAM" id="SSF55486">
    <property type="entry name" value="Metalloproteases ('zincins'), catalytic domain"/>
    <property type="match status" value="1"/>
</dbReference>
<evidence type="ECO:0000259" key="8">
    <source>
        <dbReference type="PROSITE" id="PS51864"/>
    </source>
</evidence>
<feature type="binding site" evidence="6">
    <location>
        <position position="34"/>
    </location>
    <ligand>
        <name>Zn(2+)</name>
        <dbReference type="ChEBI" id="CHEBI:29105"/>
        <note>catalytic</note>
    </ligand>
</feature>
<sequence>MMGHVSEVRLHPPECLNHVGHVAHELMHVLGFVHEHQRLDRDIYINIHWDRIKRGHESNFCPVVVDSLGMPYDAASVLHYGPWAFAKGLEPTITARHANLYGIYLMGQRRNLSRTDIARVNRLYGCEGYYMGDDLPGTVPYNIWNKTRKQQFTH</sequence>
<comment type="caution">
    <text evidence="9">The sequence shown here is derived from an EMBL/GenBank/DDBJ whole genome shotgun (WGS) entry which is preliminary data.</text>
</comment>
<comment type="caution">
    <text evidence="6">Lacks conserved residue(s) required for the propagation of feature annotation.</text>
</comment>
<evidence type="ECO:0000313" key="9">
    <source>
        <dbReference type="EMBL" id="KAK3855696.1"/>
    </source>
</evidence>
<name>A0AAE1BRN9_PETCI</name>
<dbReference type="AlphaFoldDB" id="A0AAE1BRN9"/>
<evidence type="ECO:0000256" key="3">
    <source>
        <dbReference type="ARBA" id="ARBA00022801"/>
    </source>
</evidence>
<dbReference type="EMBL" id="JAWQEG010006120">
    <property type="protein sequence ID" value="KAK3855696.1"/>
    <property type="molecule type" value="Genomic_DNA"/>
</dbReference>
<reference evidence="9" key="1">
    <citation type="submission" date="2023-10" db="EMBL/GenBank/DDBJ databases">
        <title>Genome assemblies of two species of porcelain crab, Petrolisthes cinctipes and Petrolisthes manimaculis (Anomura: Porcellanidae).</title>
        <authorList>
            <person name="Angst P."/>
        </authorList>
    </citation>
    <scope>NUCLEOTIDE SEQUENCE</scope>
    <source>
        <strain evidence="9">PB745_01</strain>
        <tissue evidence="9">Gill</tissue>
    </source>
</reference>
<dbReference type="PRINTS" id="PR00480">
    <property type="entry name" value="ASTACIN"/>
</dbReference>
<keyword evidence="5 6" id="KW-0482">Metalloprotease</keyword>
<keyword evidence="10" id="KW-1185">Reference proteome</keyword>
<evidence type="ECO:0000256" key="5">
    <source>
        <dbReference type="ARBA" id="ARBA00023049"/>
    </source>
</evidence>
<dbReference type="InterPro" id="IPR024079">
    <property type="entry name" value="MetalloPept_cat_dom_sf"/>
</dbReference>